<keyword evidence="2" id="KW-0472">Membrane</keyword>
<comment type="caution">
    <text evidence="3">The sequence shown here is derived from an EMBL/GenBank/DDBJ whole genome shotgun (WGS) entry which is preliminary data.</text>
</comment>
<feature type="transmembrane region" description="Helical" evidence="2">
    <location>
        <begin position="398"/>
        <end position="416"/>
    </location>
</feature>
<keyword evidence="4" id="KW-1185">Reference proteome</keyword>
<keyword evidence="2" id="KW-1133">Transmembrane helix</keyword>
<feature type="transmembrane region" description="Helical" evidence="2">
    <location>
        <begin position="456"/>
        <end position="476"/>
    </location>
</feature>
<feature type="transmembrane region" description="Helical" evidence="2">
    <location>
        <begin position="186"/>
        <end position="202"/>
    </location>
</feature>
<accession>A0A2V3UI32</accession>
<feature type="transmembrane region" description="Helical" evidence="2">
    <location>
        <begin position="236"/>
        <end position="254"/>
    </location>
</feature>
<name>A0A2V3UI32_9HYPH</name>
<proteinExistence type="predicted"/>
<gene>
    <name evidence="3" type="ORF">C7450_101783</name>
</gene>
<reference evidence="3 4" key="1">
    <citation type="submission" date="2018-05" db="EMBL/GenBank/DDBJ databases">
        <title>Genomic Encyclopedia of Type Strains, Phase IV (KMG-IV): sequencing the most valuable type-strain genomes for metagenomic binning, comparative biology and taxonomic classification.</title>
        <authorList>
            <person name="Goeker M."/>
        </authorList>
    </citation>
    <scope>NUCLEOTIDE SEQUENCE [LARGE SCALE GENOMIC DNA]</scope>
    <source>
        <strain evidence="3 4">DSM 6462</strain>
    </source>
</reference>
<feature type="transmembrane region" description="Helical" evidence="2">
    <location>
        <begin position="135"/>
        <end position="154"/>
    </location>
</feature>
<feature type="transmembrane region" description="Helical" evidence="2">
    <location>
        <begin position="160"/>
        <end position="179"/>
    </location>
</feature>
<dbReference type="Proteomes" id="UP000248021">
    <property type="component" value="Unassembled WGS sequence"/>
</dbReference>
<feature type="transmembrane region" description="Helical" evidence="2">
    <location>
        <begin position="97"/>
        <end position="128"/>
    </location>
</feature>
<feature type="transmembrane region" description="Helical" evidence="2">
    <location>
        <begin position="428"/>
        <end position="449"/>
    </location>
</feature>
<sequence length="498" mass="52590">MAEVAGENEVSSGWLAGAIETPGAIWCQDRSERLATVDAIRRSPPDGWLLGLLACLMLAWCVLAPSGYLTTVVAPDSPGYLATVEGKEAWGQMRHPLYGAIVTLLGGPASIAALQMGLLTLSVVVLFASARRAGIGGSAAFALSATAFFSQAAFLTLHLLIPEALAIAFGILALSAILYGATGSRAYWISLVPAAVGGGAAYLLRPTFLPLIAVFPAFWFILALRQGAHGLVRRALLLACVLAIPLLGNAAIRIQAVGDAHVVSFGGFQMSAMAGFMLQEDTIARLPPDIRPTARAVLAQRQKAETAGTIARTPQNALGVRSFASAALGYFDIYARSYDTFLWENIAALREPGESWVAFDRRLLQFAQAVIMAEPRSWMAWIAGASGRFVGKMMMANATFLLACSLLLGLAAASVVRRRHSLPANRDILSVSLIAAAWLLATAPLTVLTTFPAIRYIDTAGLFVGAIPLALCLAWVDSGPRSESEPRGGVSMLGIDKP</sequence>
<feature type="region of interest" description="Disordered" evidence="1">
    <location>
        <begin position="479"/>
        <end position="498"/>
    </location>
</feature>
<organism evidence="3 4">
    <name type="scientific">Chelatococcus asaccharovorans</name>
    <dbReference type="NCBI Taxonomy" id="28210"/>
    <lineage>
        <taxon>Bacteria</taxon>
        <taxon>Pseudomonadati</taxon>
        <taxon>Pseudomonadota</taxon>
        <taxon>Alphaproteobacteria</taxon>
        <taxon>Hyphomicrobiales</taxon>
        <taxon>Chelatococcaceae</taxon>
        <taxon>Chelatococcus</taxon>
    </lineage>
</organism>
<feature type="transmembrane region" description="Helical" evidence="2">
    <location>
        <begin position="48"/>
        <end position="68"/>
    </location>
</feature>
<dbReference type="OrthoDB" id="10015739at2"/>
<evidence type="ECO:0000256" key="1">
    <source>
        <dbReference type="SAM" id="MobiDB-lite"/>
    </source>
</evidence>
<evidence type="ECO:0000313" key="3">
    <source>
        <dbReference type="EMBL" id="PXW65022.1"/>
    </source>
</evidence>
<dbReference type="AlphaFoldDB" id="A0A2V3UI32"/>
<protein>
    <recommendedName>
        <fullName evidence="5">Glycosyltransferase RgtA/B/C/D-like domain-containing protein</fullName>
    </recommendedName>
</protein>
<evidence type="ECO:0008006" key="5">
    <source>
        <dbReference type="Google" id="ProtNLM"/>
    </source>
</evidence>
<dbReference type="RefSeq" id="WP_146227249.1">
    <property type="nucleotide sequence ID" value="NZ_JAHBRY010000001.1"/>
</dbReference>
<feature type="transmembrane region" description="Helical" evidence="2">
    <location>
        <begin position="208"/>
        <end position="224"/>
    </location>
</feature>
<dbReference type="EMBL" id="QJJK01000001">
    <property type="protein sequence ID" value="PXW65022.1"/>
    <property type="molecule type" value="Genomic_DNA"/>
</dbReference>
<keyword evidence="2" id="KW-0812">Transmembrane</keyword>
<evidence type="ECO:0000256" key="2">
    <source>
        <dbReference type="SAM" id="Phobius"/>
    </source>
</evidence>
<evidence type="ECO:0000313" key="4">
    <source>
        <dbReference type="Proteomes" id="UP000248021"/>
    </source>
</evidence>